<dbReference type="Proteomes" id="UP000261174">
    <property type="component" value="Unassembled WGS sequence"/>
</dbReference>
<accession>A0A3E1NS10</accession>
<feature type="domain" description="PA14" evidence="2">
    <location>
        <begin position="648"/>
        <end position="791"/>
    </location>
</feature>
<dbReference type="SUPFAM" id="SSF56988">
    <property type="entry name" value="Anthrax protective antigen"/>
    <property type="match status" value="1"/>
</dbReference>
<dbReference type="RefSeq" id="WP_116857662.1">
    <property type="nucleotide sequence ID" value="NZ_QTJV01000020.1"/>
</dbReference>
<dbReference type="Pfam" id="PF07691">
    <property type="entry name" value="PA14"/>
    <property type="match status" value="1"/>
</dbReference>
<comment type="caution">
    <text evidence="3">The sequence shown here is derived from an EMBL/GenBank/DDBJ whole genome shotgun (WGS) entry which is preliminary data.</text>
</comment>
<feature type="region of interest" description="Disordered" evidence="1">
    <location>
        <begin position="81"/>
        <end position="107"/>
    </location>
</feature>
<dbReference type="InterPro" id="IPR046020">
    <property type="entry name" value="DUF5977"/>
</dbReference>
<dbReference type="SMART" id="SM00758">
    <property type="entry name" value="PA14"/>
    <property type="match status" value="1"/>
</dbReference>
<reference evidence="3 4" key="1">
    <citation type="submission" date="2018-08" db="EMBL/GenBank/DDBJ databases">
        <title>Chitinophaga sp. K20C18050901, a novel bacterium isolated from forest soil.</title>
        <authorList>
            <person name="Wang C."/>
        </authorList>
    </citation>
    <scope>NUCLEOTIDE SEQUENCE [LARGE SCALE GENOMIC DNA]</scope>
    <source>
        <strain evidence="3 4">K20C18050901</strain>
    </source>
</reference>
<dbReference type="Gene3D" id="3.90.182.10">
    <property type="entry name" value="Toxin - Anthrax Protective Antigen,domain 1"/>
    <property type="match status" value="1"/>
</dbReference>
<evidence type="ECO:0000313" key="4">
    <source>
        <dbReference type="Proteomes" id="UP000261174"/>
    </source>
</evidence>
<protein>
    <recommendedName>
        <fullName evidence="2">PA14 domain-containing protein</fullName>
    </recommendedName>
</protein>
<dbReference type="OrthoDB" id="9814627at2"/>
<proteinExistence type="predicted"/>
<keyword evidence="4" id="KW-1185">Reference proteome</keyword>
<evidence type="ECO:0000313" key="3">
    <source>
        <dbReference type="EMBL" id="RFM30729.1"/>
    </source>
</evidence>
<evidence type="ECO:0000256" key="1">
    <source>
        <dbReference type="SAM" id="MobiDB-lite"/>
    </source>
</evidence>
<gene>
    <name evidence="3" type="ORF">DXN04_32845</name>
</gene>
<organism evidence="3 4">
    <name type="scientific">Chitinophaga silvisoli</name>
    <dbReference type="NCBI Taxonomy" id="2291814"/>
    <lineage>
        <taxon>Bacteria</taxon>
        <taxon>Pseudomonadati</taxon>
        <taxon>Bacteroidota</taxon>
        <taxon>Chitinophagia</taxon>
        <taxon>Chitinophagales</taxon>
        <taxon>Chitinophagaceae</taxon>
        <taxon>Chitinophaga</taxon>
    </lineage>
</organism>
<dbReference type="PROSITE" id="PS51820">
    <property type="entry name" value="PA14"/>
    <property type="match status" value="1"/>
</dbReference>
<sequence length="2281" mass="250112">MMLEVAARGKKTFAAVMLAILYIETVLPMNALAAVRSEEPVRAIVPVPDKANKNLMPVVVNNAPYHPAIIRTNLKVLQPQAEGMQPRSKGLQPKPEDIGGPGQPETQAFTSVNGDNLVDLFSGDFSYKVPLMDVGGYPIALGYNSGISMDQEPSWVGLGWNINPGTITRNMRGLPDEFNGADSIRKVQYMKPAESWGVNLGAGYELFGTPSDKARSASDSSSFGTLDFGIAFTYNNYKGYGIESSISPGLNAGSKTFPGLSGGLSLTNSSTDGLTSGVSLFYKKNVAEADENNTGGAATASISGSYNTRAGLKDLQFSVGDRLYRTTGKNNPTAGSSGAFQSNISFARQAYTPQITFPYTSTAFSFAAKVGSVAISYHPYIRAAYNHAKQEIADADTALILPAFGYLNYQNANGKPSSLLDYNIEKEIPYREKPAIPTIGIPAYTYDVFAISGEGTGGMFRAYRGDIGYVYDHQMKTKDGSLSGSIDLGFGQTFHWGADFNLTRANSENGPWTTLNAMAAVAPFKNSNGLYEASYFRNPGETTVNDKSWQNALGGDDVVVTRLYQSSKSDPDIYAKNLLDKYRNDSLKETVTVTSRTSSRSVRDKRTQVISYLTAEEASTAGLSKYIDNYGENKFPLQSCDMTYPSDLDSQGLRGDYYSGQGFERFLFSKTDKIVNYGSTIEFQASEPAGEPKVNTNFSVRWTGRLKTDVTGRYVFSTRTDDGIRLYLNDSLIIKNWTGKPADFEDTAVVNLVAGENYKLVMEYFQKKEKAIAKLQWRFAGQATQAIPTPNLYLESTKTSFPTSDGAIVREKRVNTFRKKNHISEIDVLNPDGRRYIYGVPVYNFLQKDVTFSVDANKGDKASGLVSYEHNVDNTVRNPNGNDNYFSKEEMPAYPHSFLLSAILSADYVDLTGDGITPDDPGDAIRFNYTKIADKNKPDKWRIPYNNKANYNQGLQTDNRDDKGSYLYGEKELWYLNSIESKNMMAVFWVSNREDLPGMDENGNAEAAGQHKKLDSIKLYSKSDYLSYGNNALAIKTVHFRYNYSLCNGVNPNNAKGKLTLDSLWFTYNGNQRKDTSAYVFRYNSNNPAYQTNYYDRWGNYKNPSRNPGALNNAEYPYTLQDSTEAATNAAAWTLDQIKLPSGATMKVDYESDDYAFVQNRRAAQLFRIAGFSAGIPSSQSSLKNELYSLTNEPTYVGINVPKPVSSNQELYSRYLEGMDTLFFKVFVKMPTDKFGSGSEYVNCYATIEPGNYGYYNNGFSIWLKLQTVNKAGEVVSGGYNPVAKAAMQFLRLNLPSKAYPGSQTGDNLTPLDGAKMLLSQVTNLTEMLTGFDTDARIKGWAKSFDTSRSFIRLANPYLKKYGGGLRVKRISIFDHWNAMTKQKEAVYGQEYIYTTTRSIRGVGDSVTISSGVASWEPAIGSEENPWRLPIQYKEQAAVLAPVSSGYVERPLGESFFPAPAVGYSKVRVRSINTKNKRSANGYAETSFYTSYDFPTITDKTPIGDNKKRFKPTLTNLLKIDAKHYMGVSQGFKVELNDMNGKIKSQAVYSETDPNHPISYTENYYHVDDQSATFKHLNNTVKVINDTGFIDAAASVGKDVELMMSMRQQRSVTNAYNLNINSDGWVVGAFFAIIPSLLNIAQREETIFRVLGTTKIVNRHGLLDSVVVKDKGSRVVSRNLVYDGETGDVVLTSSQNEFNDPVYHFSVPAGWAYDGMSGAYKNIGATADNITIREGKIVSGLPDTTIVKYFAAGDEILVYTRQKTGGTDCDPEIATWPALSRLYAVDANAISGGTPDLYFVTKDGAPFTGNKVTMKVTRSGRRNIAAVAGEMTMLNNPIVGDTALVINANSGVLNATATEFSQFWKVADKKKKGAVTSCITQSYALYSKDSCGVHVYGNDSTGAWYKAQCATGRVSNYVYYHIDRDMYSSTVSQQAANDSAKKALDSLGPVYASRFSPCLYPNKAISRNYVRNNCPSGTVPDTTTYTVAYDTYRETTQEQADADAAADTAANGQAYANAHGNCLTCNFFVDKKPDSEDMPSFAIIAKNVETGVSYSLGGSEAITRFPLCKAMPEGTYKLFMSAMEQCYAFTADSAQHTLVNAYSDSGFIGHTPINVAVSRYPRIYNDAFTLTVGRNNCGAGYVGSSVSVNIPANIAYSYVSQAEARSKASANYESSLQATANAQGICLDATHLIVRVPTGKNSVPIQLTYSTEGGTSTTKPVFTLSDATYSVTLSQAMWTITIAPMNSSANISINGGATQTITGSTTWHISGPPLTIDVWAP</sequence>
<dbReference type="InterPro" id="IPR037524">
    <property type="entry name" value="PA14/GLEYA"/>
</dbReference>
<dbReference type="Pfam" id="PF19404">
    <property type="entry name" value="DUF5977"/>
    <property type="match status" value="3"/>
</dbReference>
<evidence type="ECO:0000259" key="2">
    <source>
        <dbReference type="PROSITE" id="PS51820"/>
    </source>
</evidence>
<name>A0A3E1NS10_9BACT</name>
<dbReference type="EMBL" id="QTJV01000020">
    <property type="protein sequence ID" value="RFM30729.1"/>
    <property type="molecule type" value="Genomic_DNA"/>
</dbReference>
<dbReference type="InterPro" id="IPR011658">
    <property type="entry name" value="PA14_dom"/>
</dbReference>